<feature type="transmembrane region" description="Helical" evidence="1">
    <location>
        <begin position="40"/>
        <end position="62"/>
    </location>
</feature>
<dbReference type="Pfam" id="PF02698">
    <property type="entry name" value="DUF218"/>
    <property type="match status" value="1"/>
</dbReference>
<dbReference type="GO" id="GO:0005886">
    <property type="term" value="C:plasma membrane"/>
    <property type="evidence" value="ECO:0007669"/>
    <property type="project" value="TreeGrafter"/>
</dbReference>
<proteinExistence type="predicted"/>
<dbReference type="Proteomes" id="UP000509367">
    <property type="component" value="Chromosome"/>
</dbReference>
<sequence length="266" mass="28775">MFFTVSKVGWLLVQPLGLVAIALVVLVVLAIRRRAMLSTWIAAFALAVLLVATQTNVGRLLLQPLEDRYARPDAVPDPADIAGIIVLGGGFDGSVTLGRGGYELGEAGDRFVEAVRLARLYPDAPVIVSGGEASLIGVTEGDAAIARRFFAHFGLDSDRLLLETHSKNTHENAVYTKNMLPDESTGDWLLITSAFHMPRSVGVFKGQGVSVVPWPVDYRTSGTEELKLGRDDPVSALSELSQALREYLGLLVYRMTGRIGRNVEKS</sequence>
<dbReference type="PANTHER" id="PTHR30336:SF4">
    <property type="entry name" value="ENVELOPE BIOGENESIS FACTOR ELYC"/>
    <property type="match status" value="1"/>
</dbReference>
<feature type="transmembrane region" description="Helical" evidence="1">
    <location>
        <begin position="12"/>
        <end position="31"/>
    </location>
</feature>
<name>A0A6N1VGG7_9HYPH</name>
<keyword evidence="1" id="KW-1133">Transmembrane helix</keyword>
<accession>A0A6N1VGG7</accession>
<evidence type="ECO:0000259" key="2">
    <source>
        <dbReference type="Pfam" id="PF02698"/>
    </source>
</evidence>
<dbReference type="PANTHER" id="PTHR30336">
    <property type="entry name" value="INNER MEMBRANE PROTEIN, PROBABLE PERMEASE"/>
    <property type="match status" value="1"/>
</dbReference>
<dbReference type="GO" id="GO:0043164">
    <property type="term" value="P:Gram-negative-bacterium-type cell wall biogenesis"/>
    <property type="evidence" value="ECO:0007669"/>
    <property type="project" value="TreeGrafter"/>
</dbReference>
<dbReference type="InterPro" id="IPR003848">
    <property type="entry name" value="DUF218"/>
</dbReference>
<dbReference type="KEGG" id="orm:HTY61_06250"/>
<organism evidence="3 4">
    <name type="scientific">Oricola thermophila</name>
    <dbReference type="NCBI Taxonomy" id="2742145"/>
    <lineage>
        <taxon>Bacteria</taxon>
        <taxon>Pseudomonadati</taxon>
        <taxon>Pseudomonadota</taxon>
        <taxon>Alphaproteobacteria</taxon>
        <taxon>Hyphomicrobiales</taxon>
        <taxon>Ahrensiaceae</taxon>
        <taxon>Oricola</taxon>
    </lineage>
</organism>
<dbReference type="AlphaFoldDB" id="A0A6N1VGG7"/>
<dbReference type="Gene3D" id="3.40.50.620">
    <property type="entry name" value="HUPs"/>
    <property type="match status" value="1"/>
</dbReference>
<protein>
    <submittedName>
        <fullName evidence="3">YdcF family protein</fullName>
    </submittedName>
</protein>
<evidence type="ECO:0000313" key="4">
    <source>
        <dbReference type="Proteomes" id="UP000509367"/>
    </source>
</evidence>
<gene>
    <name evidence="3" type="ORF">HTY61_06250</name>
</gene>
<dbReference type="InterPro" id="IPR051599">
    <property type="entry name" value="Cell_Envelope_Assoc"/>
</dbReference>
<feature type="domain" description="DUF218" evidence="2">
    <location>
        <begin position="83"/>
        <end position="249"/>
    </location>
</feature>
<reference evidence="3 4" key="1">
    <citation type="submission" date="2020-06" db="EMBL/GenBank/DDBJ databases">
        <title>Oricola thermophila sp. nov. isolated from a tidal sediments.</title>
        <authorList>
            <person name="Kwon K.K."/>
            <person name="Yang S.-H."/>
            <person name="Park M.-J."/>
        </authorList>
    </citation>
    <scope>NUCLEOTIDE SEQUENCE [LARGE SCALE GENOMIC DNA]</scope>
    <source>
        <strain evidence="3 4">MEBiC13590</strain>
    </source>
</reference>
<keyword evidence="1" id="KW-0812">Transmembrane</keyword>
<dbReference type="EMBL" id="CP054836">
    <property type="protein sequence ID" value="QKV18087.1"/>
    <property type="molecule type" value="Genomic_DNA"/>
</dbReference>
<dbReference type="InterPro" id="IPR014729">
    <property type="entry name" value="Rossmann-like_a/b/a_fold"/>
</dbReference>
<keyword evidence="4" id="KW-1185">Reference proteome</keyword>
<dbReference type="GO" id="GO:0000270">
    <property type="term" value="P:peptidoglycan metabolic process"/>
    <property type="evidence" value="ECO:0007669"/>
    <property type="project" value="TreeGrafter"/>
</dbReference>
<dbReference type="CDD" id="cd06259">
    <property type="entry name" value="YdcF-like"/>
    <property type="match status" value="1"/>
</dbReference>
<evidence type="ECO:0000313" key="3">
    <source>
        <dbReference type="EMBL" id="QKV18087.1"/>
    </source>
</evidence>
<dbReference type="RefSeq" id="WP_175275983.1">
    <property type="nucleotide sequence ID" value="NZ_CP054836.1"/>
</dbReference>
<keyword evidence="1" id="KW-0472">Membrane</keyword>
<evidence type="ECO:0000256" key="1">
    <source>
        <dbReference type="SAM" id="Phobius"/>
    </source>
</evidence>